<dbReference type="AlphaFoldDB" id="A0A0B6YPS5"/>
<feature type="region of interest" description="Disordered" evidence="1">
    <location>
        <begin position="128"/>
        <end position="165"/>
    </location>
</feature>
<gene>
    <name evidence="2" type="primary">ORF32458</name>
</gene>
<feature type="compositionally biased region" description="Polar residues" evidence="1">
    <location>
        <begin position="36"/>
        <end position="47"/>
    </location>
</feature>
<protein>
    <submittedName>
        <fullName evidence="2">Uncharacterized protein</fullName>
    </submittedName>
</protein>
<feature type="compositionally biased region" description="Polar residues" evidence="1">
    <location>
        <begin position="59"/>
        <end position="83"/>
    </location>
</feature>
<dbReference type="EMBL" id="HACG01011388">
    <property type="protein sequence ID" value="CEK58253.1"/>
    <property type="molecule type" value="Transcribed_RNA"/>
</dbReference>
<evidence type="ECO:0000256" key="1">
    <source>
        <dbReference type="SAM" id="MobiDB-lite"/>
    </source>
</evidence>
<proteinExistence type="predicted"/>
<evidence type="ECO:0000313" key="2">
    <source>
        <dbReference type="EMBL" id="CEK58253.1"/>
    </source>
</evidence>
<sequence>RKDLIKQAHNPHVRNHPHLVYSIDKNMRPVLKDLPENTSMPPSSSKQETSRYGAGHLSNRFTYTQNQQPKSRAMSSDGSSFYQPPTKKMKIASSQNIPTSLVDTTSSIEAISSENDDDSEEELRKKLLDDVEQKRRKSVLKDSSSNITSSAMSSRQNSASPESSEVIVVDAENNFLENQENKVQVLSTIPKTFREG</sequence>
<feature type="compositionally biased region" description="Polar residues" evidence="1">
    <location>
        <begin position="92"/>
        <end position="105"/>
    </location>
</feature>
<accession>A0A0B6YPS5</accession>
<feature type="compositionally biased region" description="Basic and acidic residues" evidence="1">
    <location>
        <begin position="25"/>
        <end position="35"/>
    </location>
</feature>
<feature type="non-terminal residue" evidence="2">
    <location>
        <position position="196"/>
    </location>
</feature>
<reference evidence="2" key="1">
    <citation type="submission" date="2014-12" db="EMBL/GenBank/DDBJ databases">
        <title>Insight into the proteome of Arion vulgaris.</title>
        <authorList>
            <person name="Aradska J."/>
            <person name="Bulat T."/>
            <person name="Smidak R."/>
            <person name="Sarate P."/>
            <person name="Gangsoo J."/>
            <person name="Sialana F."/>
            <person name="Bilban M."/>
            <person name="Lubec G."/>
        </authorList>
    </citation>
    <scope>NUCLEOTIDE SEQUENCE</scope>
    <source>
        <tissue evidence="2">Skin</tissue>
    </source>
</reference>
<name>A0A0B6YPS5_9EUPU</name>
<organism evidence="2">
    <name type="scientific">Arion vulgaris</name>
    <dbReference type="NCBI Taxonomy" id="1028688"/>
    <lineage>
        <taxon>Eukaryota</taxon>
        <taxon>Metazoa</taxon>
        <taxon>Spiralia</taxon>
        <taxon>Lophotrochozoa</taxon>
        <taxon>Mollusca</taxon>
        <taxon>Gastropoda</taxon>
        <taxon>Heterobranchia</taxon>
        <taxon>Euthyneura</taxon>
        <taxon>Panpulmonata</taxon>
        <taxon>Eupulmonata</taxon>
        <taxon>Stylommatophora</taxon>
        <taxon>Helicina</taxon>
        <taxon>Arionoidea</taxon>
        <taxon>Arionidae</taxon>
        <taxon>Arion</taxon>
    </lineage>
</organism>
<feature type="non-terminal residue" evidence="2">
    <location>
        <position position="1"/>
    </location>
</feature>
<feature type="region of interest" description="Disordered" evidence="1">
    <location>
        <begin position="1"/>
        <end position="106"/>
    </location>
</feature>
<feature type="compositionally biased region" description="Low complexity" evidence="1">
    <location>
        <begin position="143"/>
        <end position="160"/>
    </location>
</feature>